<reference evidence="1 2" key="1">
    <citation type="submission" date="2019-07" db="EMBL/GenBank/DDBJ databases">
        <title>Complete Genome Sequence of Leptotrichia goodfellowii Strain JCM 16774.</title>
        <authorList>
            <person name="Watanabe S."/>
            <person name="Cui L."/>
        </authorList>
    </citation>
    <scope>NUCLEOTIDE SEQUENCE [LARGE SCALE GENOMIC DNA]</scope>
    <source>
        <strain evidence="1 2">JCM16774</strain>
    </source>
</reference>
<dbReference type="EMBL" id="AP019822">
    <property type="protein sequence ID" value="BBM35449.1"/>
    <property type="molecule type" value="Genomic_DNA"/>
</dbReference>
<dbReference type="STRING" id="714315.GCA_000516535_00374"/>
<dbReference type="AlphaFoldDB" id="A0A510J849"/>
<protein>
    <submittedName>
        <fullName evidence="1">Uncharacterized protein</fullName>
    </submittedName>
</protein>
<evidence type="ECO:0000313" key="2">
    <source>
        <dbReference type="Proteomes" id="UP000321606"/>
    </source>
</evidence>
<dbReference type="Pfam" id="PF09950">
    <property type="entry name" value="Major_capside"/>
    <property type="match status" value="1"/>
</dbReference>
<gene>
    <name evidence="1" type="ORF">JCM16774_0362</name>
</gene>
<dbReference type="RefSeq" id="WP_026737011.1">
    <property type="nucleotide sequence ID" value="NZ_AP019822.1"/>
</dbReference>
<organism evidence="1 2">
    <name type="scientific">Pseudoleptotrichia goodfellowii</name>
    <dbReference type="NCBI Taxonomy" id="157692"/>
    <lineage>
        <taxon>Bacteria</taxon>
        <taxon>Fusobacteriati</taxon>
        <taxon>Fusobacteriota</taxon>
        <taxon>Fusobacteriia</taxon>
        <taxon>Fusobacteriales</taxon>
        <taxon>Leptotrichiaceae</taxon>
        <taxon>Pseudoleptotrichia</taxon>
    </lineage>
</organism>
<dbReference type="InterPro" id="IPR020049">
    <property type="entry name" value="Major_capsid-like"/>
</dbReference>
<dbReference type="KEGG" id="lgo:JCM16774_0362"/>
<proteinExistence type="predicted"/>
<name>A0A510J849_9FUSO</name>
<dbReference type="OrthoDB" id="9911254at2"/>
<accession>A0A510J849</accession>
<sequence>MRFNKYNNKTYQLATSFMVALGIVLEERKDELKGRMIVPIGGDQSGIQIGDKYVQYSSVSSRRVAEVVSERDDDIPFTEVDAKDKFAKLHWIRSGHKFSIAEKDKIISVEREKQTKLFNLKASETFYAISETENKELLYGNEKLDRQGLLTVDGKRSFTLGVNLSTATGEQVTDAFVKAALEFTTGAKGTYNARTLVIDNTLHAELMKSYGTQEYKTRLRVIEELGLFGNIVVVKGLKNPVSQKATMLILDNVPENFQAIVVQEATGDEWEIGRTTYVAVEEKISEIVAFRPESIMELITA</sequence>
<evidence type="ECO:0000313" key="1">
    <source>
        <dbReference type="EMBL" id="BBM35449.1"/>
    </source>
</evidence>
<dbReference type="Proteomes" id="UP000321606">
    <property type="component" value="Chromosome"/>
</dbReference>